<sequence length="85" mass="9748">MPPKTNRSNRKKESVSSSQVLSISKNDNKRITNTNDVSDEDVDNMSMYLIRYIKGKNKDPSIEHLPEKLSEKVPKEISQEVEAEK</sequence>
<dbReference type="Proteomes" id="UP000054047">
    <property type="component" value="Unassembled WGS sequence"/>
</dbReference>
<dbReference type="AlphaFoldDB" id="A0A0C2H6Z3"/>
<feature type="compositionally biased region" description="Low complexity" evidence="1">
    <location>
        <begin position="15"/>
        <end position="24"/>
    </location>
</feature>
<evidence type="ECO:0000256" key="1">
    <source>
        <dbReference type="SAM" id="MobiDB-lite"/>
    </source>
</evidence>
<name>A0A0C2H6Z3_9BILA</name>
<keyword evidence="3" id="KW-1185">Reference proteome</keyword>
<proteinExistence type="predicted"/>
<protein>
    <submittedName>
        <fullName evidence="2">Uncharacterized protein</fullName>
    </submittedName>
</protein>
<gene>
    <name evidence="2" type="ORF">ANCDUO_02372</name>
</gene>
<organism evidence="2 3">
    <name type="scientific">Ancylostoma duodenale</name>
    <dbReference type="NCBI Taxonomy" id="51022"/>
    <lineage>
        <taxon>Eukaryota</taxon>
        <taxon>Metazoa</taxon>
        <taxon>Ecdysozoa</taxon>
        <taxon>Nematoda</taxon>
        <taxon>Chromadorea</taxon>
        <taxon>Rhabditida</taxon>
        <taxon>Rhabditina</taxon>
        <taxon>Rhabditomorpha</taxon>
        <taxon>Strongyloidea</taxon>
        <taxon>Ancylostomatidae</taxon>
        <taxon>Ancylostomatinae</taxon>
        <taxon>Ancylostoma</taxon>
    </lineage>
</organism>
<reference evidence="2 3" key="1">
    <citation type="submission" date="2013-12" db="EMBL/GenBank/DDBJ databases">
        <title>Draft genome of the parsitic nematode Ancylostoma duodenale.</title>
        <authorList>
            <person name="Mitreva M."/>
        </authorList>
    </citation>
    <scope>NUCLEOTIDE SEQUENCE [LARGE SCALE GENOMIC DNA]</scope>
    <source>
        <strain evidence="2 3">Zhejiang</strain>
    </source>
</reference>
<evidence type="ECO:0000313" key="3">
    <source>
        <dbReference type="Proteomes" id="UP000054047"/>
    </source>
</evidence>
<dbReference type="EMBL" id="KN726755">
    <property type="protein sequence ID" value="KIH67299.1"/>
    <property type="molecule type" value="Genomic_DNA"/>
</dbReference>
<feature type="region of interest" description="Disordered" evidence="1">
    <location>
        <begin position="58"/>
        <end position="85"/>
    </location>
</feature>
<accession>A0A0C2H6Z3</accession>
<feature type="region of interest" description="Disordered" evidence="1">
    <location>
        <begin position="1"/>
        <end position="39"/>
    </location>
</feature>
<evidence type="ECO:0000313" key="2">
    <source>
        <dbReference type="EMBL" id="KIH67299.1"/>
    </source>
</evidence>